<organism evidence="2 3">
    <name type="scientific">Cudoniella acicularis</name>
    <dbReference type="NCBI Taxonomy" id="354080"/>
    <lineage>
        <taxon>Eukaryota</taxon>
        <taxon>Fungi</taxon>
        <taxon>Dikarya</taxon>
        <taxon>Ascomycota</taxon>
        <taxon>Pezizomycotina</taxon>
        <taxon>Leotiomycetes</taxon>
        <taxon>Helotiales</taxon>
        <taxon>Tricladiaceae</taxon>
        <taxon>Cudoniella</taxon>
    </lineage>
</organism>
<name>A0A8H4W6S0_9HELO</name>
<gene>
    <name evidence="2" type="ORF">G7Y89_g2138</name>
</gene>
<evidence type="ECO:0000313" key="3">
    <source>
        <dbReference type="Proteomes" id="UP000566819"/>
    </source>
</evidence>
<sequence>MEADEGTGTGRRHGGSAAKWPQCPTSESDAQYSNSGPGGKGALGAPLRRAQKINLAIPSNADDDQRSNIGWPYSAVTTTTLFAVDALQGASGPLRRRIGIGASRCRALEARCQMPDALHPPPLPYLSPSLSNSLISSERVWQSQAQA</sequence>
<feature type="region of interest" description="Disordered" evidence="1">
    <location>
        <begin position="1"/>
        <end position="47"/>
    </location>
</feature>
<keyword evidence="3" id="KW-1185">Reference proteome</keyword>
<accession>A0A8H4W6S0</accession>
<dbReference type="AlphaFoldDB" id="A0A8H4W6S0"/>
<evidence type="ECO:0000313" key="2">
    <source>
        <dbReference type="EMBL" id="KAF4635937.1"/>
    </source>
</evidence>
<comment type="caution">
    <text evidence="2">The sequence shown here is derived from an EMBL/GenBank/DDBJ whole genome shotgun (WGS) entry which is preliminary data.</text>
</comment>
<reference evidence="2 3" key="1">
    <citation type="submission" date="2020-03" db="EMBL/GenBank/DDBJ databases">
        <title>Draft Genome Sequence of Cudoniella acicularis.</title>
        <authorList>
            <person name="Buettner E."/>
            <person name="Kellner H."/>
        </authorList>
    </citation>
    <scope>NUCLEOTIDE SEQUENCE [LARGE SCALE GENOMIC DNA]</scope>
    <source>
        <strain evidence="2 3">DSM 108380</strain>
    </source>
</reference>
<proteinExistence type="predicted"/>
<evidence type="ECO:0000256" key="1">
    <source>
        <dbReference type="SAM" id="MobiDB-lite"/>
    </source>
</evidence>
<dbReference type="Proteomes" id="UP000566819">
    <property type="component" value="Unassembled WGS sequence"/>
</dbReference>
<dbReference type="EMBL" id="JAAMPI010000091">
    <property type="protein sequence ID" value="KAF4635937.1"/>
    <property type="molecule type" value="Genomic_DNA"/>
</dbReference>
<feature type="compositionally biased region" description="Polar residues" evidence="1">
    <location>
        <begin position="23"/>
        <end position="35"/>
    </location>
</feature>
<protein>
    <submittedName>
        <fullName evidence="2">Uncharacterized protein</fullName>
    </submittedName>
</protein>